<organism evidence="1 2">
    <name type="scientific">Kosakonia phage Kc263</name>
    <dbReference type="NCBI Taxonomy" id="2863194"/>
    <lineage>
        <taxon>Viruses</taxon>
        <taxon>Duplodnaviria</taxon>
        <taxon>Heunggongvirae</taxon>
        <taxon>Uroviricota</taxon>
        <taxon>Caudoviricetes</taxon>
        <taxon>Chimalliviridae</taxon>
        <taxon>Branisovskavirus</taxon>
        <taxon>Branisovskavirus Kc263</taxon>
    </lineage>
</organism>
<protein>
    <submittedName>
        <fullName evidence="1">Uncharacterized protein</fullName>
    </submittedName>
</protein>
<dbReference type="EMBL" id="MZ348422">
    <property type="protein sequence ID" value="QYN79945.1"/>
    <property type="molecule type" value="Genomic_DNA"/>
</dbReference>
<dbReference type="GeneID" id="77953122"/>
<dbReference type="Proteomes" id="UP000828443">
    <property type="component" value="Segment"/>
</dbReference>
<evidence type="ECO:0000313" key="1">
    <source>
        <dbReference type="EMBL" id="QYN79945.1"/>
    </source>
</evidence>
<dbReference type="KEGG" id="vg:77953122"/>
<dbReference type="RefSeq" id="YP_010676757.1">
    <property type="nucleotide sequence ID" value="NC_071015.1"/>
</dbReference>
<evidence type="ECO:0000313" key="2">
    <source>
        <dbReference type="Proteomes" id="UP000828443"/>
    </source>
</evidence>
<proteinExistence type="predicted"/>
<name>A0AAE7WFN7_9CAUD</name>
<accession>A0AAE7WFN7</accession>
<reference evidence="1" key="1">
    <citation type="journal article" date="2021" name="Viruses">
        <title>Novel Viruses That Lyse Plant and Human Strains of Kosakonia cowanii.</title>
        <authorList>
            <person name="Petrzik K."/>
            <person name="Brazdova S."/>
            <person name="Krawczyk K."/>
        </authorList>
    </citation>
    <scope>NUCLEOTIDE SEQUENCE</scope>
</reference>
<keyword evidence="2" id="KW-1185">Reference proteome</keyword>
<sequence>MSQQSIPCTMDSNNILSPALPGMGITNATIEYSQTEVGGRTAVISFGGVPQAFVTLDDTTGAVIGYTPTSPLSVEAQASLENIIANM</sequence>